<keyword evidence="4" id="KW-0808">Transferase</keyword>
<dbReference type="EMBL" id="KE124787">
    <property type="protein sequence ID" value="EPB79897.1"/>
    <property type="molecule type" value="Genomic_DNA"/>
</dbReference>
<keyword evidence="3" id="KW-0328">Glycosyltransferase</keyword>
<dbReference type="PANTHER" id="PTHR48043:SF145">
    <property type="entry name" value="FI06409P-RELATED"/>
    <property type="match status" value="1"/>
</dbReference>
<evidence type="ECO:0000256" key="7">
    <source>
        <dbReference type="SAM" id="SignalP"/>
    </source>
</evidence>
<evidence type="ECO:0000256" key="6">
    <source>
        <dbReference type="ARBA" id="ARBA00047475"/>
    </source>
</evidence>
<dbReference type="SUPFAM" id="SSF53756">
    <property type="entry name" value="UDP-Glycosyltransferase/glycogen phosphorylase"/>
    <property type="match status" value="2"/>
</dbReference>
<evidence type="ECO:0000256" key="5">
    <source>
        <dbReference type="ARBA" id="ARBA00022729"/>
    </source>
</evidence>
<evidence type="ECO:0000256" key="3">
    <source>
        <dbReference type="ARBA" id="ARBA00022676"/>
    </source>
</evidence>
<dbReference type="CDD" id="cd03784">
    <property type="entry name" value="GT1_Gtf-like"/>
    <property type="match status" value="1"/>
</dbReference>
<dbReference type="EC" id="2.4.1.17" evidence="2"/>
<keyword evidence="5 7" id="KW-0732">Signal</keyword>
<gene>
    <name evidence="8" type="ORF">ANCCEY_00963</name>
</gene>
<dbReference type="GO" id="GO:0015020">
    <property type="term" value="F:glucuronosyltransferase activity"/>
    <property type="evidence" value="ECO:0007669"/>
    <property type="project" value="UniProtKB-EC"/>
</dbReference>
<comment type="similarity">
    <text evidence="1">Belongs to the UDP-glycosyltransferase family.</text>
</comment>
<dbReference type="InterPro" id="IPR050271">
    <property type="entry name" value="UDP-glycosyltransferase"/>
</dbReference>
<evidence type="ECO:0000256" key="1">
    <source>
        <dbReference type="ARBA" id="ARBA00009995"/>
    </source>
</evidence>
<dbReference type="AlphaFoldDB" id="A0A0D6MD20"/>
<evidence type="ECO:0000256" key="2">
    <source>
        <dbReference type="ARBA" id="ARBA00012544"/>
    </source>
</evidence>
<evidence type="ECO:0000313" key="9">
    <source>
        <dbReference type="Proteomes" id="UP000054495"/>
    </source>
</evidence>
<dbReference type="InterPro" id="IPR002213">
    <property type="entry name" value="UDP_glucos_trans"/>
</dbReference>
<feature type="signal peptide" evidence="7">
    <location>
        <begin position="1"/>
        <end position="17"/>
    </location>
</feature>
<protein>
    <recommendedName>
        <fullName evidence="2">glucuronosyltransferase</fullName>
        <ecNumber evidence="2">2.4.1.17</ecNumber>
    </recommendedName>
</protein>
<proteinExistence type="inferred from homology"/>
<feature type="chain" id="PRO_5002307733" description="glucuronosyltransferase" evidence="7">
    <location>
        <begin position="18"/>
        <end position="411"/>
    </location>
</feature>
<dbReference type="Gene3D" id="3.40.50.2000">
    <property type="entry name" value="Glycogen Phosphorylase B"/>
    <property type="match status" value="1"/>
</dbReference>
<keyword evidence="9" id="KW-1185">Reference proteome</keyword>
<evidence type="ECO:0000313" key="8">
    <source>
        <dbReference type="EMBL" id="EPB79897.1"/>
    </source>
</evidence>
<name>A0A0D6MD20_9BILA</name>
<organism evidence="8 9">
    <name type="scientific">Ancylostoma ceylanicum</name>
    <dbReference type="NCBI Taxonomy" id="53326"/>
    <lineage>
        <taxon>Eukaryota</taxon>
        <taxon>Metazoa</taxon>
        <taxon>Ecdysozoa</taxon>
        <taxon>Nematoda</taxon>
        <taxon>Chromadorea</taxon>
        <taxon>Rhabditida</taxon>
        <taxon>Rhabditina</taxon>
        <taxon>Rhabditomorpha</taxon>
        <taxon>Strongyloidea</taxon>
        <taxon>Ancylostomatidae</taxon>
        <taxon>Ancylostomatinae</taxon>
        <taxon>Ancylostoma</taxon>
    </lineage>
</organism>
<dbReference type="PANTHER" id="PTHR48043">
    <property type="entry name" value="EG:EG0003.4 PROTEIN-RELATED"/>
    <property type="match status" value="1"/>
</dbReference>
<sequence>MLKLQFLLLLHLQLADSYKILIYSAPLGYSHIKFMGRIADILQEAGHDVILHDLPENLQDKMRPKSFNLWSKESTSLLTHLSLIDTFTQFHADACDLLLGDNHTMDTLRNEHFDVGITETIGACGFGLFERVWERHGSSLKARDYYDKVNYLLSNSDEFLDFARPATPKIVHIGGVTIPEKTELPEELRVLMERKDREGVVYISFGSFVPTSQELKYVIYVDHKSWRISKECVKNNKEIILQMPGYFRDAIFHVAKTFPQITFIWKIDANDTVSTTIPNLHTFTWLPQLSILDHPNLRCFVSHGGLNSVLEVTRSGKPSILVPIFGDQFRNARLVKAKNTTILITKEDFNSETFEAALRQILSDDRCALHHEYWLFYGSGYVTKLLSASKTASVSDGEQTVPTEGAAAINH</sequence>
<dbReference type="Proteomes" id="UP000054495">
    <property type="component" value="Unassembled WGS sequence"/>
</dbReference>
<dbReference type="Pfam" id="PF00201">
    <property type="entry name" value="UDPGT"/>
    <property type="match status" value="2"/>
</dbReference>
<reference evidence="8 9" key="1">
    <citation type="submission" date="2013-05" db="EMBL/GenBank/DDBJ databases">
        <title>Draft genome of the parasitic nematode Anyclostoma ceylanicum.</title>
        <authorList>
            <person name="Mitreva M."/>
        </authorList>
    </citation>
    <scope>NUCLEOTIDE SEQUENCE [LARGE SCALE GENOMIC DNA]</scope>
</reference>
<evidence type="ECO:0000256" key="4">
    <source>
        <dbReference type="ARBA" id="ARBA00022679"/>
    </source>
</evidence>
<comment type="catalytic activity">
    <reaction evidence="6">
        <text>glucuronate acceptor + UDP-alpha-D-glucuronate = acceptor beta-D-glucuronoside + UDP + H(+)</text>
        <dbReference type="Rhea" id="RHEA:21032"/>
        <dbReference type="ChEBI" id="CHEBI:15378"/>
        <dbReference type="ChEBI" id="CHEBI:58052"/>
        <dbReference type="ChEBI" id="CHEBI:58223"/>
        <dbReference type="ChEBI" id="CHEBI:132367"/>
        <dbReference type="ChEBI" id="CHEBI:132368"/>
        <dbReference type="EC" id="2.4.1.17"/>
    </reaction>
</comment>
<accession>A0A0D6MD20</accession>